<proteinExistence type="predicted"/>
<protein>
    <submittedName>
        <fullName evidence="1">Uncharacterized protein</fullName>
    </submittedName>
</protein>
<evidence type="ECO:0000313" key="2">
    <source>
        <dbReference type="Proteomes" id="UP001183420"/>
    </source>
</evidence>
<accession>A0ABU2LN43</accession>
<comment type="caution">
    <text evidence="1">The sequence shown here is derived from an EMBL/GenBank/DDBJ whole genome shotgun (WGS) entry which is preliminary data.</text>
</comment>
<evidence type="ECO:0000313" key="1">
    <source>
        <dbReference type="EMBL" id="MDT0318478.1"/>
    </source>
</evidence>
<organism evidence="1 2">
    <name type="scientific">Streptomyces millisiae</name>
    <dbReference type="NCBI Taxonomy" id="3075542"/>
    <lineage>
        <taxon>Bacteria</taxon>
        <taxon>Bacillati</taxon>
        <taxon>Actinomycetota</taxon>
        <taxon>Actinomycetes</taxon>
        <taxon>Kitasatosporales</taxon>
        <taxon>Streptomycetaceae</taxon>
        <taxon>Streptomyces</taxon>
    </lineage>
</organism>
<keyword evidence="2" id="KW-1185">Reference proteome</keyword>
<reference evidence="2" key="1">
    <citation type="submission" date="2023-07" db="EMBL/GenBank/DDBJ databases">
        <title>30 novel species of actinomycetes from the DSMZ collection.</title>
        <authorList>
            <person name="Nouioui I."/>
        </authorList>
    </citation>
    <scope>NUCLEOTIDE SEQUENCE [LARGE SCALE GENOMIC DNA]</scope>
    <source>
        <strain evidence="2">DSM 44918</strain>
    </source>
</reference>
<name>A0ABU2LN43_9ACTN</name>
<gene>
    <name evidence="1" type="ORF">RNC47_09040</name>
</gene>
<dbReference type="Proteomes" id="UP001183420">
    <property type="component" value="Unassembled WGS sequence"/>
</dbReference>
<dbReference type="RefSeq" id="WP_311597181.1">
    <property type="nucleotide sequence ID" value="NZ_JAVREM010000006.1"/>
</dbReference>
<dbReference type="EMBL" id="JAVREM010000006">
    <property type="protein sequence ID" value="MDT0318478.1"/>
    <property type="molecule type" value="Genomic_DNA"/>
</dbReference>
<sequence length="160" mass="17782">MNDVLNLVQGLRDLPALTAEDVGPVLERQGWEPMRRVPPPPVPRAWSRGGLRLGIQDRLPQPRVEITLWLRDYDEEAAADAEDFDYVEGLWAEAETAGRALAEQMAASGHATSLTGAELDEKEAEEFFWHTAWTSAPRRLVLGAKQDDTDLPVRVVAIIS</sequence>